<organism evidence="3 4">
    <name type="scientific">Falsiroseomonas stagni DSM 19981</name>
    <dbReference type="NCBI Taxonomy" id="1123062"/>
    <lineage>
        <taxon>Bacteria</taxon>
        <taxon>Pseudomonadati</taxon>
        <taxon>Pseudomonadota</taxon>
        <taxon>Alphaproteobacteria</taxon>
        <taxon>Acetobacterales</taxon>
        <taxon>Roseomonadaceae</taxon>
        <taxon>Falsiroseomonas</taxon>
    </lineage>
</organism>
<dbReference type="EMBL" id="FOSQ01000029">
    <property type="protein sequence ID" value="SFL15855.1"/>
    <property type="molecule type" value="Genomic_DNA"/>
</dbReference>
<dbReference type="SUPFAM" id="SSF54427">
    <property type="entry name" value="NTF2-like"/>
    <property type="match status" value="1"/>
</dbReference>
<evidence type="ECO:0000313" key="4">
    <source>
        <dbReference type="Proteomes" id="UP000199473"/>
    </source>
</evidence>
<name>A0A1I4FD10_9PROT</name>
<dbReference type="Proteomes" id="UP000199473">
    <property type="component" value="Unassembled WGS sequence"/>
</dbReference>
<dbReference type="Pfam" id="PF13577">
    <property type="entry name" value="SnoaL_4"/>
    <property type="match status" value="1"/>
</dbReference>
<gene>
    <name evidence="2" type="ORF">SAMN02745775_1224</name>
    <name evidence="3" type="ORF">SAMN02745775_12916</name>
</gene>
<dbReference type="AlphaFoldDB" id="A0A1I4FD10"/>
<keyword evidence="4" id="KW-1185">Reference proteome</keyword>
<evidence type="ECO:0000259" key="1">
    <source>
        <dbReference type="Pfam" id="PF13577"/>
    </source>
</evidence>
<evidence type="ECO:0000313" key="2">
    <source>
        <dbReference type="EMBL" id="SFL12123.1"/>
    </source>
</evidence>
<dbReference type="EMBL" id="FOSQ01000022">
    <property type="protein sequence ID" value="SFL12123.1"/>
    <property type="molecule type" value="Genomic_DNA"/>
</dbReference>
<dbReference type="OrthoDB" id="581683at2"/>
<dbReference type="Gene3D" id="3.10.450.50">
    <property type="match status" value="1"/>
</dbReference>
<protein>
    <submittedName>
        <fullName evidence="3">SnoaL-like domain-containing protein</fullName>
    </submittedName>
</protein>
<proteinExistence type="predicted"/>
<dbReference type="InterPro" id="IPR037401">
    <property type="entry name" value="SnoaL-like"/>
</dbReference>
<evidence type="ECO:0000313" key="3">
    <source>
        <dbReference type="EMBL" id="SFL15855.1"/>
    </source>
</evidence>
<accession>A0A1I4FD10</accession>
<dbReference type="STRING" id="1123062.SAMN02745775_1224"/>
<sequence length="154" mass="17982">MNLAQRRAIEAECARLPTAYAVFIDFRRFDELCDLFTEGAVLNLDGWPLEGREAIRTYMHSRPKTRTTRHAVSNILIEVQDETRAIGTTYVTSYRFDAADEKPRNRIPFDGPFFMGNYQDEYICQDGVWRFAGRKIDAVFMRPAAYDVWNEILR</sequence>
<dbReference type="InterPro" id="IPR032710">
    <property type="entry name" value="NTF2-like_dom_sf"/>
</dbReference>
<dbReference type="RefSeq" id="WP_092963267.1">
    <property type="nucleotide sequence ID" value="NZ_FOSQ01000022.1"/>
</dbReference>
<feature type="domain" description="SnoaL-like" evidence="1">
    <location>
        <begin position="9"/>
        <end position="134"/>
    </location>
</feature>
<reference evidence="3 4" key="1">
    <citation type="submission" date="2016-10" db="EMBL/GenBank/DDBJ databases">
        <authorList>
            <person name="de Groot N.N."/>
        </authorList>
    </citation>
    <scope>NUCLEOTIDE SEQUENCE [LARGE SCALE GENOMIC DNA]</scope>
    <source>
        <strain evidence="3 4">DSM 19981</strain>
    </source>
</reference>